<comment type="caution">
    <text evidence="5">The sequence shown here is derived from an EMBL/GenBank/DDBJ whole genome shotgun (WGS) entry which is preliminary data.</text>
</comment>
<protein>
    <recommendedName>
        <fullName evidence="7">L-aspartate oxidase</fullName>
    </recommendedName>
</protein>
<evidence type="ECO:0000259" key="3">
    <source>
        <dbReference type="Pfam" id="PF00890"/>
    </source>
</evidence>
<feature type="domain" description="FAD-dependent oxidoreductase 2 FAD-binding" evidence="3">
    <location>
        <begin position="6"/>
        <end position="402"/>
    </location>
</feature>
<dbReference type="GO" id="GO:0000104">
    <property type="term" value="F:succinate dehydrogenase activity"/>
    <property type="evidence" value="ECO:0007669"/>
    <property type="project" value="TreeGrafter"/>
</dbReference>
<dbReference type="PRINTS" id="PR00368">
    <property type="entry name" value="FADPNR"/>
</dbReference>
<dbReference type="InterPro" id="IPR003953">
    <property type="entry name" value="FAD-dep_OxRdtase_2_FAD-bd"/>
</dbReference>
<dbReference type="Gene3D" id="3.90.700.10">
    <property type="entry name" value="Succinate dehydrogenase/fumarate reductase flavoprotein, catalytic domain"/>
    <property type="match status" value="1"/>
</dbReference>
<dbReference type="GeneID" id="93163656"/>
<dbReference type="PANTHER" id="PTHR11632:SF51">
    <property type="entry name" value="SUCCINATE DEHYDROGENASE [UBIQUINONE] FLAVOPROTEIN SUBUNIT, MITOCHONDRIAL"/>
    <property type="match status" value="1"/>
</dbReference>
<dbReference type="Pfam" id="PF02910">
    <property type="entry name" value="Succ_DH_flav_C"/>
    <property type="match status" value="1"/>
</dbReference>
<dbReference type="EMBL" id="ADLK01000045">
    <property type="protein sequence ID" value="KMW13254.1"/>
    <property type="molecule type" value="Genomic_DNA"/>
</dbReference>
<keyword evidence="1" id="KW-0285">Flavoprotein</keyword>
<dbReference type="GO" id="GO:0033765">
    <property type="term" value="F:steroid dehydrogenase activity, acting on the CH-CH group of donors"/>
    <property type="evidence" value="ECO:0007669"/>
    <property type="project" value="UniProtKB-ARBA"/>
</dbReference>
<dbReference type="PIRSF" id="PIRSF000171">
    <property type="entry name" value="SDHA_APRA_LASPO"/>
    <property type="match status" value="1"/>
</dbReference>
<dbReference type="Pfam" id="PF00890">
    <property type="entry name" value="FAD_binding_2"/>
    <property type="match status" value="1"/>
</dbReference>
<feature type="domain" description="Fumarate reductase/succinate dehydrogenase flavoprotein-like C-terminal" evidence="4">
    <location>
        <begin position="457"/>
        <end position="541"/>
    </location>
</feature>
<dbReference type="RefSeq" id="WP_053095337.1">
    <property type="nucleotide sequence ID" value="NZ_KQ235875.1"/>
</dbReference>
<keyword evidence="2" id="KW-0560">Oxidoreductase</keyword>
<dbReference type="Gene3D" id="3.50.50.60">
    <property type="entry name" value="FAD/NAD(P)-binding domain"/>
    <property type="match status" value="1"/>
</dbReference>
<dbReference type="PATRIC" id="fig|742734.4.peg.188"/>
<evidence type="ECO:0000256" key="1">
    <source>
        <dbReference type="ARBA" id="ARBA00022630"/>
    </source>
</evidence>
<proteinExistence type="predicted"/>
<reference evidence="5 6" key="1">
    <citation type="submission" date="2011-04" db="EMBL/GenBank/DDBJ databases">
        <title>The Genome Sequence of Clostridium citroniae WAL-19142.</title>
        <authorList>
            <consortium name="The Broad Institute Genome Sequencing Platform"/>
            <person name="Earl A."/>
            <person name="Ward D."/>
            <person name="Feldgarden M."/>
            <person name="Gevers D."/>
            <person name="Warren Y.A."/>
            <person name="Tyrrell K.L."/>
            <person name="Citron D.M."/>
            <person name="Goldstein E.J."/>
            <person name="Daigneault M."/>
            <person name="Allen-Vercoe E."/>
            <person name="Young S.K."/>
            <person name="Zeng Q."/>
            <person name="Gargeya S."/>
            <person name="Fitzgerald M."/>
            <person name="Haas B."/>
            <person name="Abouelleil A."/>
            <person name="Alvarado L."/>
            <person name="Arachchi H.M."/>
            <person name="Berlin A."/>
            <person name="Brown A."/>
            <person name="Chapman S.B."/>
            <person name="Chen Z."/>
            <person name="Dunbar C."/>
            <person name="Freedman E."/>
            <person name="Gearin G."/>
            <person name="Gellesch M."/>
            <person name="Goldberg J."/>
            <person name="Griggs A."/>
            <person name="Gujja S."/>
            <person name="Heilman E.R."/>
            <person name="Heiman D."/>
            <person name="Howarth C."/>
            <person name="Larson L."/>
            <person name="Lui A."/>
            <person name="MacDonald P.J."/>
            <person name="Mehta T."/>
            <person name="Montmayeur A."/>
            <person name="Murphy C."/>
            <person name="Neiman D."/>
            <person name="Pearson M."/>
            <person name="Priest M."/>
            <person name="Roberts A."/>
            <person name="Saif S."/>
            <person name="Shea T."/>
            <person name="Shenoy N."/>
            <person name="Sisk P."/>
            <person name="Stolte C."/>
            <person name="Sykes S."/>
            <person name="White J."/>
            <person name="Yandava C."/>
            <person name="Wortman J."/>
            <person name="Nusbaum C."/>
            <person name="Birren B."/>
        </authorList>
    </citation>
    <scope>NUCLEOTIDE SEQUENCE [LARGE SCALE GENOMIC DNA]</scope>
    <source>
        <strain evidence="5 6">WAL-19142</strain>
    </source>
</reference>
<dbReference type="GO" id="GO:0050660">
    <property type="term" value="F:flavin adenine dinucleotide binding"/>
    <property type="evidence" value="ECO:0007669"/>
    <property type="project" value="TreeGrafter"/>
</dbReference>
<dbReference type="GO" id="GO:0005886">
    <property type="term" value="C:plasma membrane"/>
    <property type="evidence" value="ECO:0007669"/>
    <property type="project" value="TreeGrafter"/>
</dbReference>
<evidence type="ECO:0008006" key="7">
    <source>
        <dbReference type="Google" id="ProtNLM"/>
    </source>
</evidence>
<dbReference type="SUPFAM" id="SSF46977">
    <property type="entry name" value="Succinate dehydrogenase/fumarate reductase flavoprotein C-terminal domain"/>
    <property type="match status" value="1"/>
</dbReference>
<evidence type="ECO:0000313" key="5">
    <source>
        <dbReference type="EMBL" id="KMW13254.1"/>
    </source>
</evidence>
<sequence length="552" mass="60745">MNITIDILVIGAGGAGCRAAIAAADCGTSVLLASKKPLGESGATSYPVAEMAGYNAGDVSIPMDVQMHYNDIIEAGQGMADEELAAIVASRAPETIRQLEEWGVKFEHENEGYYVFRSCFSHYPRTHVIKGHGEPVVRAMKDQIHARPNITVMDDVTIMGLYVRDGCCVGACGLAGREMVYINSKAVILASGGCGQAFERNMNPSDVTGGGYSMAYHAGADLVNMEFMQIGMGFSWPVVNIFNGYIWETKPRLSDREGKDIFEEVLPQNLTPDQVMHEHRKHFPFSSSDDSKYLEVAVQTAVKNGRGTQRGGIRADFSHITDEYVNSLKDDCGIHHMWPIARDYLRSRGVDLLLDQVEVACYAHAINGGVRINTKGMSSIQGLYAAGECAGGPHGADRLGGNMMVTCQVFGEIAGTSAAEYALRTQHAEHVEHLRDPHMEEMKALLHRKLDCMGMLNRLRKAAQDNLLVARTEDGLTQVLNVAGELEGEMVHADTCQEIYPENIDLYHMLTTVRIMARCALERRESRGSHHRADHPFKDERFNKPVTIRKNG</sequence>
<dbReference type="GO" id="GO:0009055">
    <property type="term" value="F:electron transfer activity"/>
    <property type="evidence" value="ECO:0007669"/>
    <property type="project" value="TreeGrafter"/>
</dbReference>
<name>A0A0J9BLZ0_9FIRM</name>
<dbReference type="OrthoDB" id="9806724at2"/>
<dbReference type="Proteomes" id="UP000037392">
    <property type="component" value="Unassembled WGS sequence"/>
</dbReference>
<dbReference type="InterPro" id="IPR036188">
    <property type="entry name" value="FAD/NAD-bd_sf"/>
</dbReference>
<gene>
    <name evidence="5" type="ORF">HMPREF9470_00175</name>
</gene>
<dbReference type="InterPro" id="IPR037099">
    <property type="entry name" value="Fum_R/Succ_DH_flav-like_C_sf"/>
</dbReference>
<dbReference type="SUPFAM" id="SSF51905">
    <property type="entry name" value="FAD/NAD(P)-binding domain"/>
    <property type="match status" value="1"/>
</dbReference>
<accession>A0A0J9BLZ0</accession>
<dbReference type="AlphaFoldDB" id="A0A0J9BLZ0"/>
<organism evidence="5 6">
    <name type="scientific">[Clostridium] citroniae WAL-19142</name>
    <dbReference type="NCBI Taxonomy" id="742734"/>
    <lineage>
        <taxon>Bacteria</taxon>
        <taxon>Bacillati</taxon>
        <taxon>Bacillota</taxon>
        <taxon>Clostridia</taxon>
        <taxon>Lachnospirales</taxon>
        <taxon>Lachnospiraceae</taxon>
        <taxon>Enterocloster</taxon>
    </lineage>
</organism>
<dbReference type="InterPro" id="IPR030664">
    <property type="entry name" value="SdhA/FrdA/AprA"/>
</dbReference>
<dbReference type="GO" id="GO:0009061">
    <property type="term" value="P:anaerobic respiration"/>
    <property type="evidence" value="ECO:0007669"/>
    <property type="project" value="TreeGrafter"/>
</dbReference>
<evidence type="ECO:0000256" key="2">
    <source>
        <dbReference type="ARBA" id="ARBA00023002"/>
    </source>
</evidence>
<evidence type="ECO:0000259" key="4">
    <source>
        <dbReference type="Pfam" id="PF02910"/>
    </source>
</evidence>
<evidence type="ECO:0000313" key="6">
    <source>
        <dbReference type="Proteomes" id="UP000037392"/>
    </source>
</evidence>
<dbReference type="PANTHER" id="PTHR11632">
    <property type="entry name" value="SUCCINATE DEHYDROGENASE 2 FLAVOPROTEIN SUBUNIT"/>
    <property type="match status" value="1"/>
</dbReference>
<dbReference type="Gene3D" id="1.20.58.100">
    <property type="entry name" value="Fumarate reductase/succinate dehydrogenase flavoprotein-like, C-terminal domain"/>
    <property type="match status" value="1"/>
</dbReference>
<dbReference type="InterPro" id="IPR027477">
    <property type="entry name" value="Succ_DH/fumarate_Rdtase_cat_sf"/>
</dbReference>
<dbReference type="InterPro" id="IPR015939">
    <property type="entry name" value="Fum_Rdtase/Succ_DH_flav-like_C"/>
</dbReference>